<organism evidence="1 2">
    <name type="scientific">Brassica carinata</name>
    <name type="common">Ethiopian mustard</name>
    <name type="synonym">Abyssinian cabbage</name>
    <dbReference type="NCBI Taxonomy" id="52824"/>
    <lineage>
        <taxon>Eukaryota</taxon>
        <taxon>Viridiplantae</taxon>
        <taxon>Streptophyta</taxon>
        <taxon>Embryophyta</taxon>
        <taxon>Tracheophyta</taxon>
        <taxon>Spermatophyta</taxon>
        <taxon>Magnoliopsida</taxon>
        <taxon>eudicotyledons</taxon>
        <taxon>Gunneridae</taxon>
        <taxon>Pentapetalae</taxon>
        <taxon>rosids</taxon>
        <taxon>malvids</taxon>
        <taxon>Brassicales</taxon>
        <taxon>Brassicaceae</taxon>
        <taxon>Brassiceae</taxon>
        <taxon>Brassica</taxon>
    </lineage>
</organism>
<evidence type="ECO:0000313" key="2">
    <source>
        <dbReference type="Proteomes" id="UP000886595"/>
    </source>
</evidence>
<sequence>MQRWCSKLHLAVDDAAEEACAVGMMFSSEMEAYKERYVSKTVSWLRNHHKRPMLWELEEKWLVLVRLYLALIKSLFSSSSSSAPPSSGSSS</sequence>
<accession>A0A8X7VA19</accession>
<protein>
    <submittedName>
        <fullName evidence="1">Uncharacterized protein</fullName>
    </submittedName>
</protein>
<proteinExistence type="predicted"/>
<gene>
    <name evidence="1" type="ORF">Bca52824_025784</name>
</gene>
<dbReference type="EMBL" id="JAAMPC010000006">
    <property type="protein sequence ID" value="KAG2306036.1"/>
    <property type="molecule type" value="Genomic_DNA"/>
</dbReference>
<reference evidence="1 2" key="1">
    <citation type="submission" date="2020-02" db="EMBL/GenBank/DDBJ databases">
        <authorList>
            <person name="Ma Q."/>
            <person name="Huang Y."/>
            <person name="Song X."/>
            <person name="Pei D."/>
        </authorList>
    </citation>
    <scope>NUCLEOTIDE SEQUENCE [LARGE SCALE GENOMIC DNA]</scope>
    <source>
        <strain evidence="1">Sxm20200214</strain>
        <tissue evidence="1">Leaf</tissue>
    </source>
</reference>
<name>A0A8X7VA19_BRACI</name>
<comment type="caution">
    <text evidence="1">The sequence shown here is derived from an EMBL/GenBank/DDBJ whole genome shotgun (WGS) entry which is preliminary data.</text>
</comment>
<dbReference type="AlphaFoldDB" id="A0A8X7VA19"/>
<evidence type="ECO:0000313" key="1">
    <source>
        <dbReference type="EMBL" id="KAG2306036.1"/>
    </source>
</evidence>
<keyword evidence="2" id="KW-1185">Reference proteome</keyword>
<dbReference type="Proteomes" id="UP000886595">
    <property type="component" value="Unassembled WGS sequence"/>
</dbReference>